<dbReference type="AlphaFoldDB" id="M3XUC9"/>
<dbReference type="EMBL" id="AEYP01073722">
    <property type="status" value="NOT_ANNOTATED_CDS"/>
    <property type="molecule type" value="Genomic_DNA"/>
</dbReference>
<organism evidence="4">
    <name type="scientific">Mustela putorius furo</name>
    <name type="common">European domestic ferret</name>
    <name type="synonym">Mustela furo</name>
    <dbReference type="NCBI Taxonomy" id="9669"/>
    <lineage>
        <taxon>Eukaryota</taxon>
        <taxon>Metazoa</taxon>
        <taxon>Chordata</taxon>
        <taxon>Craniata</taxon>
        <taxon>Vertebrata</taxon>
        <taxon>Euteleostomi</taxon>
        <taxon>Mammalia</taxon>
        <taxon>Eutheria</taxon>
        <taxon>Laurasiatheria</taxon>
        <taxon>Carnivora</taxon>
        <taxon>Caniformia</taxon>
        <taxon>Musteloidea</taxon>
        <taxon>Mustelidae</taxon>
        <taxon>Mustelinae</taxon>
        <taxon>Mustela</taxon>
    </lineage>
</organism>
<dbReference type="PANTHER" id="PTHR14199">
    <property type="entry name" value="NEUROBLASTOMA BREAKPOINT FAMILY MEMBER 6-LIKE PROTEIN"/>
    <property type="match status" value="1"/>
</dbReference>
<dbReference type="Pfam" id="PF06758">
    <property type="entry name" value="Olduvai"/>
    <property type="match status" value="3"/>
</dbReference>
<evidence type="ECO:0000259" key="3">
    <source>
        <dbReference type="PROSITE" id="PS51316"/>
    </source>
</evidence>
<sequence length="568" mass="63598">MAAHPGPLSEAGAESSLQEVNWQLRSQLEKTSQDFLDLKEKFLVSEATAYSLANQLRKYKCEKSSDLIKSVLGEKVLCEKGKRADTLPEKLRTFSVFSQLRLCHLLIQDQAKELTRLYKKLREGEDVSQLLVQHLEALLIHDGAEHSQGQGLRGQLAEGRRLAKCLAQKLSPENYDHEGDDDDNDDEEEEVNVQFSPPCRLTTQLLEQDTSRDTPDERYLTYSVLPDMSDSYWPYRSSAIFSPENPQVCSSLQVASEYSIVKQEDKISFFPEYQLNHEEEEGQDPLCPRKRIPRKHITSRHITVGFADLIRQSGLCLNDLKQSHLEYLMGHGSCKFLESPNDLFEEEDQDPLGPKPSLCLPEVEEHGPPWDSLDQCYLTHSAFRDLADLHGTSTRADRNSFDDMDSSSALEVAKNHNDLLEVEDQDPICPSSRLCTELPVVEENDVPQDSLDECHLTSSIGHHLPDTWRPCTSASSTRDKEETFEGLDVDAPMQSPCHQGPSSGNLTFPRAQVQSSGAQTQPSTPVADSLQLQLDQHLDRGDNRARLSLSSAIGSLGTNMGCGDQPPL</sequence>
<dbReference type="InParanoid" id="M3XUC9"/>
<dbReference type="InterPro" id="IPR010630">
    <property type="entry name" value="Olduvai_dom"/>
</dbReference>
<comment type="similarity">
    <text evidence="1">Belongs to the NBPF family.</text>
</comment>
<dbReference type="Ensembl" id="ENSMPUT00000002734.1">
    <property type="protein sequence ID" value="ENSMPUP00000002679.1"/>
    <property type="gene ID" value="ENSMPUG00000002707.1"/>
</dbReference>
<dbReference type="PANTHER" id="PTHR14199:SF29">
    <property type="entry name" value="NEUROBLASTOMA BREAKPOINT FAMILY MEMBER 4-RELATED"/>
    <property type="match status" value="1"/>
</dbReference>
<dbReference type="InterPro" id="IPR055306">
    <property type="entry name" value="NBPF"/>
</dbReference>
<evidence type="ECO:0000256" key="2">
    <source>
        <dbReference type="SAM" id="MobiDB-lite"/>
    </source>
</evidence>
<feature type="domain" description="Olduvai" evidence="3">
    <location>
        <begin position="414"/>
        <end position="510"/>
    </location>
</feature>
<feature type="compositionally biased region" description="Polar residues" evidence="2">
    <location>
        <begin position="496"/>
        <end position="526"/>
    </location>
</feature>
<evidence type="ECO:0000313" key="4">
    <source>
        <dbReference type="Ensembl" id="ENSMPUP00000002679.1"/>
    </source>
</evidence>
<feature type="compositionally biased region" description="Acidic residues" evidence="2">
    <location>
        <begin position="178"/>
        <end position="191"/>
    </location>
</feature>
<accession>M3XUC9</accession>
<dbReference type="PROSITE" id="PS51316">
    <property type="entry name" value="ODV"/>
    <property type="match status" value="2"/>
</dbReference>
<dbReference type="OMA" id="NDHDDMK"/>
<proteinExistence type="inferred from homology"/>
<dbReference type="GeneTree" id="ENSGT00420000029746"/>
<dbReference type="EMBL" id="AEYP01073721">
    <property type="status" value="NOT_ANNOTATED_CDS"/>
    <property type="molecule type" value="Genomic_DNA"/>
</dbReference>
<protein>
    <recommendedName>
        <fullName evidence="3">Olduvai domain-containing protein</fullName>
    </recommendedName>
</protein>
<feature type="region of interest" description="Disordered" evidence="2">
    <location>
        <begin position="490"/>
        <end position="528"/>
    </location>
</feature>
<reference evidence="4" key="1">
    <citation type="submission" date="2024-06" db="UniProtKB">
        <authorList>
            <consortium name="Ensembl"/>
        </authorList>
    </citation>
    <scope>IDENTIFICATION</scope>
</reference>
<evidence type="ECO:0000256" key="1">
    <source>
        <dbReference type="ARBA" id="ARBA00038417"/>
    </source>
</evidence>
<feature type="domain" description="Olduvai" evidence="3">
    <location>
        <begin position="181"/>
        <end position="288"/>
    </location>
</feature>
<dbReference type="SMART" id="SM01148">
    <property type="entry name" value="DUF1220"/>
    <property type="match status" value="3"/>
</dbReference>
<dbReference type="eggNOG" id="ENOG502RU1I">
    <property type="taxonomic scope" value="Eukaryota"/>
</dbReference>
<name>M3XUC9_MUSPF</name>
<feature type="region of interest" description="Disordered" evidence="2">
    <location>
        <begin position="172"/>
        <end position="194"/>
    </location>
</feature>
<dbReference type="HOGENOM" id="CLU_030855_0_0_1"/>